<evidence type="ECO:0000313" key="3">
    <source>
        <dbReference type="Proteomes" id="UP001500994"/>
    </source>
</evidence>
<dbReference type="InterPro" id="IPR029063">
    <property type="entry name" value="SAM-dependent_MTases_sf"/>
</dbReference>
<dbReference type="PANTHER" id="PTHR42912:SF93">
    <property type="entry name" value="N6-ADENOSINE-METHYLTRANSFERASE TMT1A"/>
    <property type="match status" value="1"/>
</dbReference>
<sequence length="158" mass="17154">MVNSQFDTTVAVYELSMAEMPFREHIEAHSLLKAVGDLHGLSVLDLSCGSGLYARRLRTAGAAQVVGVDESEAMIDHARQREEQEELGIRYVAGNAAEPIPGMDGRFDVVTAVYVLPHAPTKDVLEGMCATARRALRPDGGRFVAATLNPDFATDPQW</sequence>
<gene>
    <name evidence="2" type="ORF">GCM10009864_80000</name>
</gene>
<dbReference type="SUPFAM" id="SSF53335">
    <property type="entry name" value="S-adenosyl-L-methionine-dependent methyltransferases"/>
    <property type="match status" value="1"/>
</dbReference>
<feature type="domain" description="Methyltransferase" evidence="1">
    <location>
        <begin position="43"/>
        <end position="140"/>
    </location>
</feature>
<accession>A0ABP6FL85</accession>
<proteinExistence type="predicted"/>
<dbReference type="Gene3D" id="3.40.50.150">
    <property type="entry name" value="Vaccinia Virus protein VP39"/>
    <property type="match status" value="1"/>
</dbReference>
<dbReference type="InterPro" id="IPR041698">
    <property type="entry name" value="Methyltransf_25"/>
</dbReference>
<dbReference type="PANTHER" id="PTHR42912">
    <property type="entry name" value="METHYLTRANSFERASE"/>
    <property type="match status" value="1"/>
</dbReference>
<evidence type="ECO:0000313" key="2">
    <source>
        <dbReference type="EMBL" id="GAA2693237.1"/>
    </source>
</evidence>
<name>A0ABP6FL85_9ACTN</name>
<comment type="caution">
    <text evidence="2">The sequence shown here is derived from an EMBL/GenBank/DDBJ whole genome shotgun (WGS) entry which is preliminary data.</text>
</comment>
<dbReference type="CDD" id="cd02440">
    <property type="entry name" value="AdoMet_MTases"/>
    <property type="match status" value="1"/>
</dbReference>
<reference evidence="3" key="1">
    <citation type="journal article" date="2019" name="Int. J. Syst. Evol. Microbiol.">
        <title>The Global Catalogue of Microorganisms (GCM) 10K type strain sequencing project: providing services to taxonomists for standard genome sequencing and annotation.</title>
        <authorList>
            <consortium name="The Broad Institute Genomics Platform"/>
            <consortium name="The Broad Institute Genome Sequencing Center for Infectious Disease"/>
            <person name="Wu L."/>
            <person name="Ma J."/>
        </authorList>
    </citation>
    <scope>NUCLEOTIDE SEQUENCE [LARGE SCALE GENOMIC DNA]</scope>
    <source>
        <strain evidence="3">JCM 16374</strain>
    </source>
</reference>
<keyword evidence="3" id="KW-1185">Reference proteome</keyword>
<dbReference type="RefSeq" id="WP_344584868.1">
    <property type="nucleotide sequence ID" value="NZ_BAAARK010000065.1"/>
</dbReference>
<organism evidence="2 3">
    <name type="scientific">Streptomyces lunalinharesii</name>
    <dbReference type="NCBI Taxonomy" id="333384"/>
    <lineage>
        <taxon>Bacteria</taxon>
        <taxon>Bacillati</taxon>
        <taxon>Actinomycetota</taxon>
        <taxon>Actinomycetes</taxon>
        <taxon>Kitasatosporales</taxon>
        <taxon>Streptomycetaceae</taxon>
        <taxon>Streptomyces</taxon>
    </lineage>
</organism>
<protein>
    <recommendedName>
        <fullName evidence="1">Methyltransferase domain-containing protein</fullName>
    </recommendedName>
</protein>
<dbReference type="EMBL" id="BAAARK010000065">
    <property type="protein sequence ID" value="GAA2693237.1"/>
    <property type="molecule type" value="Genomic_DNA"/>
</dbReference>
<dbReference type="Pfam" id="PF13649">
    <property type="entry name" value="Methyltransf_25"/>
    <property type="match status" value="1"/>
</dbReference>
<dbReference type="InterPro" id="IPR050508">
    <property type="entry name" value="Methyltransf_Superfamily"/>
</dbReference>
<dbReference type="Proteomes" id="UP001500994">
    <property type="component" value="Unassembled WGS sequence"/>
</dbReference>
<evidence type="ECO:0000259" key="1">
    <source>
        <dbReference type="Pfam" id="PF13649"/>
    </source>
</evidence>